<evidence type="ECO:0000256" key="3">
    <source>
        <dbReference type="ARBA" id="ARBA00022452"/>
    </source>
</evidence>
<gene>
    <name evidence="17" type="ORF">BV97_01814</name>
</gene>
<dbReference type="Gene3D" id="2.40.170.20">
    <property type="entry name" value="TonB-dependent receptor, beta-barrel domain"/>
    <property type="match status" value="1"/>
</dbReference>
<comment type="similarity">
    <text evidence="11 12">Belongs to the TonB-dependent receptor family.</text>
</comment>
<feature type="signal peptide" evidence="14">
    <location>
        <begin position="1"/>
        <end position="31"/>
    </location>
</feature>
<dbReference type="PATRIC" id="fig|158500.4.peg.1858"/>
<feature type="chain" id="PRO_5001551999" evidence="14">
    <location>
        <begin position="32"/>
        <end position="831"/>
    </location>
</feature>
<keyword evidence="3 11" id="KW-1134">Transmembrane beta strand</keyword>
<evidence type="ECO:0000313" key="18">
    <source>
        <dbReference type="Proteomes" id="UP000024329"/>
    </source>
</evidence>
<evidence type="ECO:0000256" key="1">
    <source>
        <dbReference type="ARBA" id="ARBA00004571"/>
    </source>
</evidence>
<evidence type="ECO:0000313" key="17">
    <source>
        <dbReference type="EMBL" id="EZP82890.1"/>
    </source>
</evidence>
<dbReference type="PROSITE" id="PS52016">
    <property type="entry name" value="TONB_DEPENDENT_REC_3"/>
    <property type="match status" value="1"/>
</dbReference>
<dbReference type="Pfam" id="PF00593">
    <property type="entry name" value="TonB_dep_Rec_b-barrel"/>
    <property type="match status" value="1"/>
</dbReference>
<feature type="region of interest" description="Disordered" evidence="13">
    <location>
        <begin position="35"/>
        <end position="58"/>
    </location>
</feature>
<name>A0A031K106_9SPHN</name>
<feature type="domain" description="TonB-dependent receptor plug" evidence="16">
    <location>
        <begin position="77"/>
        <end position="185"/>
    </location>
</feature>
<keyword evidence="9 11" id="KW-0472">Membrane</keyword>
<evidence type="ECO:0000256" key="4">
    <source>
        <dbReference type="ARBA" id="ARBA00022496"/>
    </source>
</evidence>
<reference evidence="17 18" key="1">
    <citation type="submission" date="2014-03" db="EMBL/GenBank/DDBJ databases">
        <title>Whole genome sequence of Novosphingobium resinovorum KF1.</title>
        <authorList>
            <person name="Gan H.M."/>
            <person name="Gan H.Y."/>
            <person name="Chew T.H."/>
            <person name="Savka M.A."/>
        </authorList>
    </citation>
    <scope>NUCLEOTIDE SEQUENCE [LARGE SCALE GENOMIC DNA]</scope>
    <source>
        <strain evidence="17 18">KF1</strain>
    </source>
</reference>
<keyword evidence="17" id="KW-0675">Receptor</keyword>
<dbReference type="InterPro" id="IPR000531">
    <property type="entry name" value="Beta-barrel_TonB"/>
</dbReference>
<evidence type="ECO:0000256" key="5">
    <source>
        <dbReference type="ARBA" id="ARBA00022692"/>
    </source>
</evidence>
<dbReference type="InterPro" id="IPR039426">
    <property type="entry name" value="TonB-dep_rcpt-like"/>
</dbReference>
<dbReference type="AlphaFoldDB" id="A0A031K106"/>
<keyword evidence="6" id="KW-0408">Iron</keyword>
<evidence type="ECO:0000256" key="8">
    <source>
        <dbReference type="ARBA" id="ARBA00023077"/>
    </source>
</evidence>
<evidence type="ECO:0000256" key="10">
    <source>
        <dbReference type="ARBA" id="ARBA00023237"/>
    </source>
</evidence>
<dbReference type="InterPro" id="IPR036942">
    <property type="entry name" value="Beta-barrel_TonB_sf"/>
</dbReference>
<evidence type="ECO:0000256" key="2">
    <source>
        <dbReference type="ARBA" id="ARBA00022448"/>
    </source>
</evidence>
<dbReference type="InterPro" id="IPR012910">
    <property type="entry name" value="Plug_dom"/>
</dbReference>
<evidence type="ECO:0000256" key="6">
    <source>
        <dbReference type="ARBA" id="ARBA00023004"/>
    </source>
</evidence>
<keyword evidence="7" id="KW-0406">Ion transport</keyword>
<evidence type="ECO:0000256" key="7">
    <source>
        <dbReference type="ARBA" id="ARBA00023065"/>
    </source>
</evidence>
<accession>A0A031K106</accession>
<dbReference type="Pfam" id="PF07715">
    <property type="entry name" value="Plug"/>
    <property type="match status" value="1"/>
</dbReference>
<evidence type="ECO:0000259" key="16">
    <source>
        <dbReference type="Pfam" id="PF07715"/>
    </source>
</evidence>
<keyword evidence="5 11" id="KW-0812">Transmembrane</keyword>
<proteinExistence type="inferred from homology"/>
<evidence type="ECO:0000256" key="9">
    <source>
        <dbReference type="ARBA" id="ARBA00023136"/>
    </source>
</evidence>
<evidence type="ECO:0000256" key="13">
    <source>
        <dbReference type="SAM" id="MobiDB-lite"/>
    </source>
</evidence>
<dbReference type="eggNOG" id="COG4774">
    <property type="taxonomic scope" value="Bacteria"/>
</dbReference>
<keyword evidence="4" id="KW-0410">Iron transport</keyword>
<sequence length="831" mass="89242">MSGTAGPSARAALMAGVFASAFTFASASAGAQEAATTTAGATPPAATPEAASAIGPQHAEGGLNDIVVTARRRAESLQDVPVAVTALSAETLERYDMTSLEKISTQTPQFTIGRSSNGSGAQLTLRGIGSSSTSIGIEQSVAVVVDGVYYGQGRVINEGFLDLDGVEVLKGPQSLFFGKNATAGVISLRTADPTSTPEFKAKLGYEFRAKELVGEFVGSGPLTDTLGLRVAVRASNMWGGYFRNAGVDKTYNTTDIATGVTTSHFAPAYDGDNPGNKELLGRVTLVWDPGNDFKFTVKANGSTSKNNNNSWNYVPFGCVGGTYETNPLIKCEKKFQVYQNYFPEDLAGTNPWSRDDGALYNKYSSWAVTGTAEYALKDVDITWVNNFNRNTNQWACDCTFVSSSSAAAPSTERSLFHAFSSELRAQTKFDGPINLLAGAYYQKTHRNHRQTGSFGNVSDSTAPAEYEYLGYFKHSETHGETLSAYGQATWKILSNLEAAAGVRYIHETKDSYLVQPYVNAALQFLFPENKTIAADQTFNNWSPEATLTWKPTDDVTVYGAYKTAYKSGGFSNSGFVSAGTVPSDVAFKPEKARGFEVGIKTKLVDNQLRLNFDVYSYKYTDLQVDFFNPATFAFITTNAGAARTRGAELEFEFAPYAVPGLNLHGSINYNKARYLEYIAPCYGGQTAAQGCNTVFQPNPDSPAAPGQDLSGAPTAVAPRWTGSFGIGYETDIGTGTKLGATIDTRYSSSYLASSFAHPLSGQAKYLTVDGTIRVKFDDERFELALIGKNLTNQFIVGGAIDGPNTGTTRIADQIGFVNLPRTVQLQASVRF</sequence>
<evidence type="ECO:0000256" key="12">
    <source>
        <dbReference type="RuleBase" id="RU003357"/>
    </source>
</evidence>
<dbReference type="RefSeq" id="WP_236727330.1">
    <property type="nucleotide sequence ID" value="NZ_JFYZ01000005.1"/>
</dbReference>
<dbReference type="SUPFAM" id="SSF56935">
    <property type="entry name" value="Porins"/>
    <property type="match status" value="1"/>
</dbReference>
<dbReference type="EMBL" id="JFYZ01000005">
    <property type="protein sequence ID" value="EZP82890.1"/>
    <property type="molecule type" value="Genomic_DNA"/>
</dbReference>
<feature type="compositionally biased region" description="Low complexity" evidence="13">
    <location>
        <begin position="35"/>
        <end position="53"/>
    </location>
</feature>
<comment type="caution">
    <text evidence="17">The sequence shown here is derived from an EMBL/GenBank/DDBJ whole genome shotgun (WGS) entry which is preliminary data.</text>
</comment>
<keyword evidence="2 11" id="KW-0813">Transport</keyword>
<dbReference type="PANTHER" id="PTHR32552:SF81">
    <property type="entry name" value="TONB-DEPENDENT OUTER MEMBRANE RECEPTOR"/>
    <property type="match status" value="1"/>
</dbReference>
<protein>
    <submittedName>
        <fullName evidence="17">TonB-dependent receptor</fullName>
    </submittedName>
</protein>
<keyword evidence="8 12" id="KW-0798">TonB box</keyword>
<evidence type="ECO:0000256" key="11">
    <source>
        <dbReference type="PROSITE-ProRule" id="PRU01360"/>
    </source>
</evidence>
<comment type="subcellular location">
    <subcellularLocation>
        <location evidence="1 11">Cell outer membrane</location>
        <topology evidence="1 11">Multi-pass membrane protein</topology>
    </subcellularLocation>
</comment>
<evidence type="ECO:0000256" key="14">
    <source>
        <dbReference type="SAM" id="SignalP"/>
    </source>
</evidence>
<feature type="domain" description="TonB-dependent receptor-like beta-barrel" evidence="15">
    <location>
        <begin position="327"/>
        <end position="790"/>
    </location>
</feature>
<keyword evidence="10 11" id="KW-0998">Cell outer membrane</keyword>
<organism evidence="17 18">
    <name type="scientific">Novosphingobium resinovorum</name>
    <dbReference type="NCBI Taxonomy" id="158500"/>
    <lineage>
        <taxon>Bacteria</taxon>
        <taxon>Pseudomonadati</taxon>
        <taxon>Pseudomonadota</taxon>
        <taxon>Alphaproteobacteria</taxon>
        <taxon>Sphingomonadales</taxon>
        <taxon>Sphingomonadaceae</taxon>
        <taxon>Novosphingobium</taxon>
    </lineage>
</organism>
<evidence type="ECO:0000259" key="15">
    <source>
        <dbReference type="Pfam" id="PF00593"/>
    </source>
</evidence>
<keyword evidence="14" id="KW-0732">Signal</keyword>
<dbReference type="GO" id="GO:0006826">
    <property type="term" value="P:iron ion transport"/>
    <property type="evidence" value="ECO:0007669"/>
    <property type="project" value="UniProtKB-KW"/>
</dbReference>
<dbReference type="Proteomes" id="UP000024329">
    <property type="component" value="Unassembled WGS sequence"/>
</dbReference>
<dbReference type="GO" id="GO:0009279">
    <property type="term" value="C:cell outer membrane"/>
    <property type="evidence" value="ECO:0007669"/>
    <property type="project" value="UniProtKB-SubCell"/>
</dbReference>
<dbReference type="PANTHER" id="PTHR32552">
    <property type="entry name" value="FERRICHROME IRON RECEPTOR-RELATED"/>
    <property type="match status" value="1"/>
</dbReference>